<keyword evidence="2" id="KW-1185">Reference proteome</keyword>
<evidence type="ECO:0000313" key="2">
    <source>
        <dbReference type="Proteomes" id="UP001163603"/>
    </source>
</evidence>
<evidence type="ECO:0000313" key="1">
    <source>
        <dbReference type="EMBL" id="KAJ0024567.1"/>
    </source>
</evidence>
<sequence>MGAFSSKGEEQEKAAKAREHLRTLEKGLEGKPFFGGETISFLDIAVGWIGIWGRAVEEIVGVNLFDAETMPLFTAWLNKFLEFPIIKECLPSWDILLEHTKGFHKILTAAST</sequence>
<reference evidence="2" key="1">
    <citation type="journal article" date="2023" name="G3 (Bethesda)">
        <title>Genome assembly and association tests identify interacting loci associated with vigor, precocity, and sex in interspecific pistachio rootstocks.</title>
        <authorList>
            <person name="Palmer W."/>
            <person name="Jacygrad E."/>
            <person name="Sagayaradj S."/>
            <person name="Cavanaugh K."/>
            <person name="Han R."/>
            <person name="Bertier L."/>
            <person name="Beede B."/>
            <person name="Kafkas S."/>
            <person name="Golino D."/>
            <person name="Preece J."/>
            <person name="Michelmore R."/>
        </authorList>
    </citation>
    <scope>NUCLEOTIDE SEQUENCE [LARGE SCALE GENOMIC DNA]</scope>
</reference>
<proteinExistence type="predicted"/>
<accession>A0ACC0XTI6</accession>
<protein>
    <submittedName>
        <fullName evidence="1">Uncharacterized protein</fullName>
    </submittedName>
</protein>
<comment type="caution">
    <text evidence="1">The sequence shown here is derived from an EMBL/GenBank/DDBJ whole genome shotgun (WGS) entry which is preliminary data.</text>
</comment>
<dbReference type="Proteomes" id="UP001163603">
    <property type="component" value="Chromosome 10"/>
</dbReference>
<name>A0ACC0XTI6_9ROSI</name>
<dbReference type="EMBL" id="CM047745">
    <property type="protein sequence ID" value="KAJ0024567.1"/>
    <property type="molecule type" value="Genomic_DNA"/>
</dbReference>
<organism evidence="1 2">
    <name type="scientific">Pistacia integerrima</name>
    <dbReference type="NCBI Taxonomy" id="434235"/>
    <lineage>
        <taxon>Eukaryota</taxon>
        <taxon>Viridiplantae</taxon>
        <taxon>Streptophyta</taxon>
        <taxon>Embryophyta</taxon>
        <taxon>Tracheophyta</taxon>
        <taxon>Spermatophyta</taxon>
        <taxon>Magnoliopsida</taxon>
        <taxon>eudicotyledons</taxon>
        <taxon>Gunneridae</taxon>
        <taxon>Pentapetalae</taxon>
        <taxon>rosids</taxon>
        <taxon>malvids</taxon>
        <taxon>Sapindales</taxon>
        <taxon>Anacardiaceae</taxon>
        <taxon>Pistacia</taxon>
    </lineage>
</organism>
<gene>
    <name evidence="1" type="ORF">Pint_08415</name>
</gene>